<dbReference type="KEGG" id="ans:ArsFIN_12050"/>
<proteinExistence type="predicted"/>
<name>A0A4P7KRG2_9GAMM</name>
<dbReference type="InterPro" id="IPR058008">
    <property type="entry name" value="Gp26_C"/>
</dbReference>
<evidence type="ECO:0000313" key="3">
    <source>
        <dbReference type="Proteomes" id="UP000295134"/>
    </source>
</evidence>
<reference evidence="2 3" key="1">
    <citation type="submission" date="2019-03" db="EMBL/GenBank/DDBJ databases">
        <title>Long-read sequencing reveals hyperdense prophage content in a complex bacterial symbiont genome.</title>
        <authorList>
            <person name="Frost C.L."/>
            <person name="Siozios S."/>
            <person name="Nadal-Jimenez P."/>
            <person name="Brockhurst M.A."/>
            <person name="King K.C."/>
            <person name="Darby A.C."/>
            <person name="Hurst G.D.D."/>
        </authorList>
    </citation>
    <scope>NUCLEOTIDE SEQUENCE [LARGE SCALE GENOMIC DNA]</scope>
    <source>
        <strain evidence="2 3">FIN</strain>
    </source>
</reference>
<dbReference type="GeneID" id="96879198"/>
<dbReference type="RefSeq" id="WP_210409099.1">
    <property type="nucleotide sequence ID" value="NZ_CP038613.1"/>
</dbReference>
<evidence type="ECO:0000313" key="2">
    <source>
        <dbReference type="EMBL" id="QBY42647.1"/>
    </source>
</evidence>
<organism evidence="2 3">
    <name type="scientific">Arsenophonus nasoniae</name>
    <name type="common">son-killer infecting Nasonia vitripennis</name>
    <dbReference type="NCBI Taxonomy" id="638"/>
    <lineage>
        <taxon>Bacteria</taxon>
        <taxon>Pseudomonadati</taxon>
        <taxon>Pseudomonadota</taxon>
        <taxon>Gammaproteobacteria</taxon>
        <taxon>Enterobacterales</taxon>
        <taxon>Morganellaceae</taxon>
        <taxon>Arsenophonus</taxon>
    </lineage>
</organism>
<dbReference type="Pfam" id="PF25670">
    <property type="entry name" value="Phage_tail_C_2"/>
    <property type="match status" value="1"/>
</dbReference>
<sequence length="494" mass="54153">MIYNTGTVTVVSGSSIVKGTGTKWNSNNPLVSPGMLMLIKNGDINYPYMILTVNSDTELTLADKPTFSATDTPYSINLTEPNNNSDAARALVAANTYILYFLQNMDTWMGDNGVVELTLPSGKTVKLESIKALKDIVEGKADANDIDKIKEAVKDKADAKTVGEISEKLETKFDKASVLQTTGNATDKVISQKACDEFYAKKDSWENFTAGQINIKSNGNYTSLTLIKGDGNKLLLETAPGDAYFVYRDAKNNNKAVVTIPSNKNGTLALTNNPTDITAPKLVVKSPSTHGYIELIAANGNTWRIGSNNNDQRSYFEKVGKFNIYLPGKGGTIALTSDIPKMRADSNGYFKKSSPIVKIHPDGHFETNDESEGVNVQRTGAGKYFISGVMGYNADGGWGINNGVSVPKNSNGLELIYIKDKILPDGNIEIQTFHRQHSHLPEEFQNLRVKEIIDGKPTYYIDGEPCDIPPSTWLDVRVEMPVDSIWNQQHAQKE</sequence>
<evidence type="ECO:0000259" key="1">
    <source>
        <dbReference type="Pfam" id="PF25670"/>
    </source>
</evidence>
<feature type="domain" description="Phage tail protein C-terminal" evidence="1">
    <location>
        <begin position="343"/>
        <end position="481"/>
    </location>
</feature>
<dbReference type="AlphaFoldDB" id="A0A4P7KRG2"/>
<dbReference type="Proteomes" id="UP000295134">
    <property type="component" value="Chromosome"/>
</dbReference>
<accession>A0A4P7KRG2</accession>
<protein>
    <recommendedName>
        <fullName evidence="1">Phage tail protein C-terminal domain-containing protein</fullName>
    </recommendedName>
</protein>
<gene>
    <name evidence="2" type="ORF">ArsFIN_12050</name>
</gene>
<dbReference type="EMBL" id="CP038613">
    <property type="protein sequence ID" value="QBY42647.1"/>
    <property type="molecule type" value="Genomic_DNA"/>
</dbReference>